<reference evidence="2 3" key="1">
    <citation type="submission" date="2023-09" db="EMBL/GenBank/DDBJ databases">
        <title>Nesidiocoris tenuis whole genome shotgun sequence.</title>
        <authorList>
            <person name="Shibata T."/>
            <person name="Shimoda M."/>
            <person name="Kobayashi T."/>
            <person name="Uehara T."/>
        </authorList>
    </citation>
    <scope>NUCLEOTIDE SEQUENCE [LARGE SCALE GENOMIC DNA]</scope>
    <source>
        <strain evidence="2 3">Japan</strain>
    </source>
</reference>
<gene>
    <name evidence="2" type="ORF">NTJ_12056</name>
</gene>
<keyword evidence="3" id="KW-1185">Reference proteome</keyword>
<feature type="compositionally biased region" description="Pro residues" evidence="1">
    <location>
        <begin position="87"/>
        <end position="99"/>
    </location>
</feature>
<protein>
    <submittedName>
        <fullName evidence="2">Uncharacterized protein</fullName>
    </submittedName>
</protein>
<evidence type="ECO:0000313" key="2">
    <source>
        <dbReference type="EMBL" id="BES99239.1"/>
    </source>
</evidence>
<sequence length="159" mass="16047">MELSSKGVLKKRTVSQAPSPPSPSPSPPSQTTTSSPPSVLDSGVYSRSSGPSSEAPSTCSTSGGSSTAPGGSPQSSNNSSSSGAIGAPPPIASPAPPPVVRSMSDDPTSLGAFDGGLTPAQRKILYQHQQSVPVTQAEVASNQQRAFNRSNSRSDIIKQ</sequence>
<organism evidence="2 3">
    <name type="scientific">Nesidiocoris tenuis</name>
    <dbReference type="NCBI Taxonomy" id="355587"/>
    <lineage>
        <taxon>Eukaryota</taxon>
        <taxon>Metazoa</taxon>
        <taxon>Ecdysozoa</taxon>
        <taxon>Arthropoda</taxon>
        <taxon>Hexapoda</taxon>
        <taxon>Insecta</taxon>
        <taxon>Pterygota</taxon>
        <taxon>Neoptera</taxon>
        <taxon>Paraneoptera</taxon>
        <taxon>Hemiptera</taxon>
        <taxon>Heteroptera</taxon>
        <taxon>Panheteroptera</taxon>
        <taxon>Cimicomorpha</taxon>
        <taxon>Miridae</taxon>
        <taxon>Dicyphina</taxon>
        <taxon>Nesidiocoris</taxon>
    </lineage>
</organism>
<feature type="region of interest" description="Disordered" evidence="1">
    <location>
        <begin position="138"/>
        <end position="159"/>
    </location>
</feature>
<dbReference type="EMBL" id="AP028918">
    <property type="protein sequence ID" value="BES99239.1"/>
    <property type="molecule type" value="Genomic_DNA"/>
</dbReference>
<feature type="compositionally biased region" description="Low complexity" evidence="1">
    <location>
        <begin position="29"/>
        <end position="86"/>
    </location>
</feature>
<feature type="compositionally biased region" description="Pro residues" evidence="1">
    <location>
        <begin position="18"/>
        <end position="28"/>
    </location>
</feature>
<dbReference type="Proteomes" id="UP001307889">
    <property type="component" value="Chromosome 10"/>
</dbReference>
<name>A0ABN7B6K8_9HEMI</name>
<feature type="region of interest" description="Disordered" evidence="1">
    <location>
        <begin position="1"/>
        <end position="116"/>
    </location>
</feature>
<evidence type="ECO:0000313" key="3">
    <source>
        <dbReference type="Proteomes" id="UP001307889"/>
    </source>
</evidence>
<proteinExistence type="predicted"/>
<accession>A0ABN7B6K8</accession>
<evidence type="ECO:0000256" key="1">
    <source>
        <dbReference type="SAM" id="MobiDB-lite"/>
    </source>
</evidence>